<feature type="domain" description="RNA polymerase sigma-70 ECF-like HTH" evidence="4">
    <location>
        <begin position="25"/>
        <end position="186"/>
    </location>
</feature>
<sequence length="191" mass="20842">MSRDLACSEPVADEASATRAPIDGNDALFAKLYDELHRIARRELARSGPDVMASPTTLLHEAYLDMAGRSPLVFPDRPRFLAYAGRAMRARVIDQLRARGAHKRGGDLHLTSLDTHIAEQVAAPRQLADIGGALDELAELEPELANVVDLKFFCGFGVAEIAALQGVSERTVQRRWEKARALLFRAIGGSP</sequence>
<dbReference type="InterPro" id="IPR013324">
    <property type="entry name" value="RNA_pol_sigma_r3/r4-like"/>
</dbReference>
<accession>A0A9X1YHD5</accession>
<dbReference type="GO" id="GO:0016987">
    <property type="term" value="F:sigma factor activity"/>
    <property type="evidence" value="ECO:0007669"/>
    <property type="project" value="UniProtKB-KW"/>
</dbReference>
<keyword evidence="1" id="KW-0805">Transcription regulation</keyword>
<evidence type="ECO:0000256" key="1">
    <source>
        <dbReference type="ARBA" id="ARBA00023015"/>
    </source>
</evidence>
<dbReference type="NCBIfam" id="TIGR02937">
    <property type="entry name" value="sigma70-ECF"/>
    <property type="match status" value="1"/>
</dbReference>
<reference evidence="5" key="1">
    <citation type="submission" date="2021-11" db="EMBL/GenBank/DDBJ databases">
        <title>BS-T2-15 a new species belonging to the Comamonadaceae family isolated from the soil of a French oak forest.</title>
        <authorList>
            <person name="Mieszkin S."/>
            <person name="Alain K."/>
        </authorList>
    </citation>
    <scope>NUCLEOTIDE SEQUENCE</scope>
    <source>
        <strain evidence="5">BS-T2-15</strain>
    </source>
</reference>
<name>A0A9X1YHD5_9BURK</name>
<keyword evidence="3" id="KW-0804">Transcription</keyword>
<protein>
    <submittedName>
        <fullName evidence="5">Sigma-70 family RNA polymerase sigma factor</fullName>
    </submittedName>
</protein>
<evidence type="ECO:0000256" key="3">
    <source>
        <dbReference type="ARBA" id="ARBA00023163"/>
    </source>
</evidence>
<gene>
    <name evidence="5" type="ORF">LPC04_07010</name>
</gene>
<dbReference type="InterPro" id="IPR036388">
    <property type="entry name" value="WH-like_DNA-bd_sf"/>
</dbReference>
<evidence type="ECO:0000259" key="4">
    <source>
        <dbReference type="Pfam" id="PF07638"/>
    </source>
</evidence>
<evidence type="ECO:0000256" key="2">
    <source>
        <dbReference type="ARBA" id="ARBA00023082"/>
    </source>
</evidence>
<dbReference type="InterPro" id="IPR011517">
    <property type="entry name" value="RNA_pol_sigma70_ECF-like"/>
</dbReference>
<dbReference type="InterPro" id="IPR053812">
    <property type="entry name" value="HTH_Sigma70_ECF-like"/>
</dbReference>
<evidence type="ECO:0000313" key="5">
    <source>
        <dbReference type="EMBL" id="MCK9685455.1"/>
    </source>
</evidence>
<proteinExistence type="predicted"/>
<dbReference type="NCBIfam" id="TIGR02999">
    <property type="entry name" value="Sig-70_X6"/>
    <property type="match status" value="1"/>
</dbReference>
<dbReference type="AlphaFoldDB" id="A0A9X1YHD5"/>
<dbReference type="RefSeq" id="WP_275681458.1">
    <property type="nucleotide sequence ID" value="NZ_JAJLJH010000001.1"/>
</dbReference>
<organism evidence="5 6">
    <name type="scientific">Scleromatobacter humisilvae</name>
    <dbReference type="NCBI Taxonomy" id="2897159"/>
    <lineage>
        <taxon>Bacteria</taxon>
        <taxon>Pseudomonadati</taxon>
        <taxon>Pseudomonadota</taxon>
        <taxon>Betaproteobacteria</taxon>
        <taxon>Burkholderiales</taxon>
        <taxon>Sphaerotilaceae</taxon>
        <taxon>Scleromatobacter</taxon>
    </lineage>
</organism>
<dbReference type="PANTHER" id="PTHR43133">
    <property type="entry name" value="RNA POLYMERASE ECF-TYPE SIGMA FACTO"/>
    <property type="match status" value="1"/>
</dbReference>
<evidence type="ECO:0000313" key="6">
    <source>
        <dbReference type="Proteomes" id="UP001139353"/>
    </source>
</evidence>
<dbReference type="Pfam" id="PF07638">
    <property type="entry name" value="Sigma70_ECF"/>
    <property type="match status" value="1"/>
</dbReference>
<keyword evidence="2" id="KW-0731">Sigma factor</keyword>
<keyword evidence="6" id="KW-1185">Reference proteome</keyword>
<dbReference type="PANTHER" id="PTHR43133:SF39">
    <property type="entry name" value="SIMILAR TO RNA POLYMERASE SIGMA-E FACTOR"/>
    <property type="match status" value="1"/>
</dbReference>
<dbReference type="GO" id="GO:0006352">
    <property type="term" value="P:DNA-templated transcription initiation"/>
    <property type="evidence" value="ECO:0007669"/>
    <property type="project" value="InterPro"/>
</dbReference>
<dbReference type="Gene3D" id="1.10.10.10">
    <property type="entry name" value="Winged helix-like DNA-binding domain superfamily/Winged helix DNA-binding domain"/>
    <property type="match status" value="1"/>
</dbReference>
<dbReference type="InterPro" id="IPR014284">
    <property type="entry name" value="RNA_pol_sigma-70_dom"/>
</dbReference>
<dbReference type="SUPFAM" id="SSF88659">
    <property type="entry name" value="Sigma3 and sigma4 domains of RNA polymerase sigma factors"/>
    <property type="match status" value="1"/>
</dbReference>
<dbReference type="Proteomes" id="UP001139353">
    <property type="component" value="Unassembled WGS sequence"/>
</dbReference>
<dbReference type="InterPro" id="IPR039425">
    <property type="entry name" value="RNA_pol_sigma-70-like"/>
</dbReference>
<comment type="caution">
    <text evidence="5">The sequence shown here is derived from an EMBL/GenBank/DDBJ whole genome shotgun (WGS) entry which is preliminary data.</text>
</comment>
<dbReference type="EMBL" id="JAJLJH010000001">
    <property type="protein sequence ID" value="MCK9685455.1"/>
    <property type="molecule type" value="Genomic_DNA"/>
</dbReference>